<keyword evidence="2" id="KW-1185">Reference proteome</keyword>
<reference evidence="1 2" key="1">
    <citation type="submission" date="2023-01" db="EMBL/GenBank/DDBJ databases">
        <title>Analysis of 21 Apiospora genomes using comparative genomics revels a genus with tremendous synthesis potential of carbohydrate active enzymes and secondary metabolites.</title>
        <authorList>
            <person name="Sorensen T."/>
        </authorList>
    </citation>
    <scope>NUCLEOTIDE SEQUENCE [LARGE SCALE GENOMIC DNA]</scope>
    <source>
        <strain evidence="1 2">CBS 135458</strain>
    </source>
</reference>
<comment type="caution">
    <text evidence="1">The sequence shown here is derived from an EMBL/GenBank/DDBJ whole genome shotgun (WGS) entry which is preliminary data.</text>
</comment>
<dbReference type="EMBL" id="JAQQWL010000013">
    <property type="protein sequence ID" value="KAK8042734.1"/>
    <property type="molecule type" value="Genomic_DNA"/>
</dbReference>
<dbReference type="Proteomes" id="UP001480595">
    <property type="component" value="Unassembled WGS sequence"/>
</dbReference>
<accession>A0ABR1T803</accession>
<dbReference type="RefSeq" id="XP_066709587.1">
    <property type="nucleotide sequence ID" value="XM_066864626.1"/>
</dbReference>
<sequence>MSLSASFSGIPGEYPVPPESDVSASFNVQENKFTIRFIGTCQLPKRPIDCFQVDLASGTSGILPEFQTALEFLYPDISGQIHILVDANVNGTCSHNVEDAERVLVEFFDPDSLLNRHLADTGTEIHPLTDPIKRVQLNQATPTPQCRNLGTLMVFIGNGIALEDYVGQRGFMTGKSRAAALTKDTLSNLARMELQRLDLAEEDDWTGTFDTSTPIATDLLQKYLLIVGPLIVNTYSKTVSSIARANFLHEFGLPRSSFIEHVGELTVQYYSNGCWVDEGCEGPDADTAFINIPHVDPELDKYGKHGSAEFRRVFYMTMQMTFLVASTAINVTQDIHPGAELSRYDICQLVVDRVNNTLQTTPEGQKFTVAFKKAKTHLERYPRNRRVKLDRISEHSWRQMESQELIAKIGFACGQPHSGERYDDLLRLWNENVPEIQLAVPHDHKSTWMQQLLPLQQGQSYFLVMAAQVPENDQVRQILSYLRYS</sequence>
<dbReference type="GeneID" id="92097689"/>
<proteinExistence type="predicted"/>
<gene>
    <name evidence="1" type="ORF">PG994_013217</name>
</gene>
<name>A0ABR1T803_9PEZI</name>
<organism evidence="1 2">
    <name type="scientific">Apiospora phragmitis</name>
    <dbReference type="NCBI Taxonomy" id="2905665"/>
    <lineage>
        <taxon>Eukaryota</taxon>
        <taxon>Fungi</taxon>
        <taxon>Dikarya</taxon>
        <taxon>Ascomycota</taxon>
        <taxon>Pezizomycotina</taxon>
        <taxon>Sordariomycetes</taxon>
        <taxon>Xylariomycetidae</taxon>
        <taxon>Amphisphaeriales</taxon>
        <taxon>Apiosporaceae</taxon>
        <taxon>Apiospora</taxon>
    </lineage>
</organism>
<evidence type="ECO:0000313" key="2">
    <source>
        <dbReference type="Proteomes" id="UP001480595"/>
    </source>
</evidence>
<protein>
    <submittedName>
        <fullName evidence="1">Uncharacterized protein</fullName>
    </submittedName>
</protein>
<evidence type="ECO:0000313" key="1">
    <source>
        <dbReference type="EMBL" id="KAK8042734.1"/>
    </source>
</evidence>